<dbReference type="GO" id="GO:0050660">
    <property type="term" value="F:flavin adenine dinucleotide binding"/>
    <property type="evidence" value="ECO:0007669"/>
    <property type="project" value="TreeGrafter"/>
</dbReference>
<dbReference type="Proteomes" id="UP000243723">
    <property type="component" value="Unassembled WGS sequence"/>
</dbReference>
<sequence>MAVKSLNSVAERDSFDHASNKRRPTSQSVLQAARYPEASRSRPDVDTNAVVEDWLQALERSLLCRHDAQLQSLFFQESFWRDHFVLSQDLKTIRGHSQIAAFLQSINHQSLKAFRLSLDTSGASHAAPRVAAMDRKGLVWGIQAVLHVETIKGSGRGHIRLLQDARDGQWRCFTLFTTLEKLSGIEESIKHFRTFGAPRSNISDQSNGRPETNGNGHHSDLPVLIIGAGQAGLSLGARLKQLSLDFLVIDRHSHVGDNWRDRYDQLVLHDPVWYNHLPYMPFPETWPVFTPRDKVADWLQIYALALDLRVRMSTSVVSAKREARHWKVTLSTETSDVAPKVTTMSVRHIVMATGQAGLPNVPDIPGIDTFAGKQMCHSSAFRASQISPPGSRAVVIGSGTSAHDIAQRLALSNQDVTMIQRSTVCVDPTRYDNGKDMYTEDGPAVEDADLLTQSIPLALLKTQQIEVTARLRQENSEFYTGLEAAGLKLDWGTDGAGRKFKFLETGGGYYINVGASEMIIDGKIKVQSQLGIEEILPSGLRMSDNSNLPADIIVFATGYKGTRHMAARIFEPSVMGKLDDLWGIDDEGELKSNWRQTPQEGLWFASGNLSMSRYYSRLLALQIVAIERGEYT</sequence>
<dbReference type="PANTHER" id="PTHR43539">
    <property type="entry name" value="FLAVIN-BINDING MONOOXYGENASE-LIKE PROTEIN (AFU_ORTHOLOGUE AFUA_4G09220)"/>
    <property type="match status" value="1"/>
</dbReference>
<evidence type="ECO:0000256" key="2">
    <source>
        <dbReference type="SAM" id="MobiDB-lite"/>
    </source>
</evidence>
<dbReference type="GO" id="GO:0004497">
    <property type="term" value="F:monooxygenase activity"/>
    <property type="evidence" value="ECO:0007669"/>
    <property type="project" value="TreeGrafter"/>
</dbReference>
<dbReference type="SUPFAM" id="SSF51905">
    <property type="entry name" value="FAD/NAD(P)-binding domain"/>
    <property type="match status" value="2"/>
</dbReference>
<accession>A0A2P7Z2R9</accession>
<name>A0A2P7Z2R9_9PEZI</name>
<dbReference type="EMBL" id="NHZQ01000335">
    <property type="protein sequence ID" value="PSK42509.1"/>
    <property type="molecule type" value="Genomic_DNA"/>
</dbReference>
<evidence type="ECO:0000313" key="4">
    <source>
        <dbReference type="Proteomes" id="UP000243723"/>
    </source>
</evidence>
<feature type="region of interest" description="Disordered" evidence="2">
    <location>
        <begin position="1"/>
        <end position="42"/>
    </location>
</feature>
<dbReference type="InterPro" id="IPR050982">
    <property type="entry name" value="Auxin_biosynth/cation_transpt"/>
</dbReference>
<evidence type="ECO:0000256" key="1">
    <source>
        <dbReference type="ARBA" id="ARBA00023002"/>
    </source>
</evidence>
<feature type="compositionally biased region" description="Basic and acidic residues" evidence="2">
    <location>
        <begin position="10"/>
        <end position="19"/>
    </location>
</feature>
<protein>
    <submittedName>
        <fullName evidence="3">Uncharacterized protein</fullName>
    </submittedName>
</protein>
<keyword evidence="1" id="KW-0560">Oxidoreductase</keyword>
<gene>
    <name evidence="3" type="ORF">B9Z65_4423</name>
</gene>
<dbReference type="Pfam" id="PF13738">
    <property type="entry name" value="Pyr_redox_3"/>
    <property type="match status" value="1"/>
</dbReference>
<comment type="caution">
    <text evidence="3">The sequence shown here is derived from an EMBL/GenBank/DDBJ whole genome shotgun (WGS) entry which is preliminary data.</text>
</comment>
<dbReference type="InterPro" id="IPR036188">
    <property type="entry name" value="FAD/NAD-bd_sf"/>
</dbReference>
<organism evidence="3 4">
    <name type="scientific">Elsinoe australis</name>
    <dbReference type="NCBI Taxonomy" id="40998"/>
    <lineage>
        <taxon>Eukaryota</taxon>
        <taxon>Fungi</taxon>
        <taxon>Dikarya</taxon>
        <taxon>Ascomycota</taxon>
        <taxon>Pezizomycotina</taxon>
        <taxon>Dothideomycetes</taxon>
        <taxon>Dothideomycetidae</taxon>
        <taxon>Myriangiales</taxon>
        <taxon>Elsinoaceae</taxon>
        <taxon>Elsinoe</taxon>
    </lineage>
</organism>
<dbReference type="PRINTS" id="PR00411">
    <property type="entry name" value="PNDRDTASEI"/>
</dbReference>
<dbReference type="OrthoDB" id="74360at2759"/>
<dbReference type="Gene3D" id="3.50.50.60">
    <property type="entry name" value="FAD/NAD(P)-binding domain"/>
    <property type="match status" value="1"/>
</dbReference>
<proteinExistence type="predicted"/>
<dbReference type="PANTHER" id="PTHR43539:SF68">
    <property type="entry name" value="FLAVIN-BINDING MONOOXYGENASE-LIKE PROTEIN (AFU_ORTHOLOGUE AFUA_4G09220)"/>
    <property type="match status" value="1"/>
</dbReference>
<keyword evidence="4" id="KW-1185">Reference proteome</keyword>
<dbReference type="AlphaFoldDB" id="A0A2P7Z2R9"/>
<evidence type="ECO:0000313" key="3">
    <source>
        <dbReference type="EMBL" id="PSK42509.1"/>
    </source>
</evidence>
<reference evidence="3 4" key="1">
    <citation type="submission" date="2017-05" db="EMBL/GenBank/DDBJ databases">
        <title>Draft genome sequence of Elsinoe australis.</title>
        <authorList>
            <person name="Cheng Q."/>
        </authorList>
    </citation>
    <scope>NUCLEOTIDE SEQUENCE [LARGE SCALE GENOMIC DNA]</scope>
    <source>
        <strain evidence="3 4">NL1</strain>
    </source>
</reference>